<name>A0AA38SAK9_9ASTR</name>
<organism evidence="3 4">
    <name type="scientific">Centaurea solstitialis</name>
    <name type="common">yellow star-thistle</name>
    <dbReference type="NCBI Taxonomy" id="347529"/>
    <lineage>
        <taxon>Eukaryota</taxon>
        <taxon>Viridiplantae</taxon>
        <taxon>Streptophyta</taxon>
        <taxon>Embryophyta</taxon>
        <taxon>Tracheophyta</taxon>
        <taxon>Spermatophyta</taxon>
        <taxon>Magnoliopsida</taxon>
        <taxon>eudicotyledons</taxon>
        <taxon>Gunneridae</taxon>
        <taxon>Pentapetalae</taxon>
        <taxon>asterids</taxon>
        <taxon>campanulids</taxon>
        <taxon>Asterales</taxon>
        <taxon>Asteraceae</taxon>
        <taxon>Carduoideae</taxon>
        <taxon>Cardueae</taxon>
        <taxon>Centaureinae</taxon>
        <taxon>Centaurea</taxon>
    </lineage>
</organism>
<dbReference type="Proteomes" id="UP001172457">
    <property type="component" value="Chromosome 8"/>
</dbReference>
<dbReference type="InterPro" id="IPR036045">
    <property type="entry name" value="Sec1-like_sf"/>
</dbReference>
<feature type="region of interest" description="Disordered" evidence="2">
    <location>
        <begin position="528"/>
        <end position="576"/>
    </location>
</feature>
<dbReference type="InterPro" id="IPR043127">
    <property type="entry name" value="Sec-1-like_dom3a"/>
</dbReference>
<comment type="caution">
    <text evidence="3">The sequence shown here is derived from an EMBL/GenBank/DDBJ whole genome shotgun (WGS) entry which is preliminary data.</text>
</comment>
<gene>
    <name evidence="3" type="ORF">OSB04_032207</name>
</gene>
<dbReference type="GO" id="GO:0016192">
    <property type="term" value="P:vesicle-mediated transport"/>
    <property type="evidence" value="ECO:0007669"/>
    <property type="project" value="InterPro"/>
</dbReference>
<dbReference type="InterPro" id="IPR001619">
    <property type="entry name" value="Sec1-like"/>
</dbReference>
<dbReference type="Pfam" id="PF00995">
    <property type="entry name" value="Sec1"/>
    <property type="match status" value="2"/>
</dbReference>
<dbReference type="Gene3D" id="3.90.830.10">
    <property type="entry name" value="Syntaxin Binding Protein 1, Chain A, domain 2"/>
    <property type="match status" value="1"/>
</dbReference>
<sequence>MYIQERKDGGEPFHDPESLVMFMSDMSGKEPLYKKAFVFFSSSIPKDFVGRIKEDTTVVPRIGALREMNLEYFPIDNQAFSTDHGEALEDLYAEDAENSRYYNNCLKSMATRIATVFASLKELPVVRYRVKETDEANIATGTPTFRDAIPKKVALAVWEYITSYKTTIPNYPQIETCDLLIVDRSVDLVAPIIHEWTYDAMCHDLIDLNGNKYVMEVPSKSGGKPERKEFVLEDHDPVWVEMRFLHIADASEKLSDKMDKLMSSNKAAQLQQKLTTILISRVPRHPAAPLRNTHTIRCQRTIVLLPAVVDVHRLTIRQPRRRVGVVGFHDFRVRLRFRIQTRDTSELSTRDIQKMVQDLPAYNEQMEKLSLHVEIAGKINQVISQEGLRDLGQIEQDIVFGDAGHEELLEYLSEHEDGGVENMVRLMMIYALADPEKFEGENGAKLLEMANLSQYEMRMIENMRLLEGPVKKKKQETKGGLFNFNREKSNNALRKDKPGEEETWALFRFFPVLEELIEKIDKRELPNDEYKCINDPSTRGVSAGGRGGAQQSRRSRRPTAGKASDDGHSTDAVQGPDLKHMGQRIFLRICHKLTAKLRREVVLGSTSLDDPPMYLTKLKMLTMKLPDDMELTGIPSDCVCL</sequence>
<evidence type="ECO:0000256" key="1">
    <source>
        <dbReference type="ARBA" id="ARBA00009884"/>
    </source>
</evidence>
<dbReference type="Gene3D" id="1.25.40.60">
    <property type="match status" value="1"/>
</dbReference>
<comment type="similarity">
    <text evidence="1">Belongs to the STXBP/unc-18/SEC1 family.</text>
</comment>
<evidence type="ECO:0000313" key="3">
    <source>
        <dbReference type="EMBL" id="KAJ9539474.1"/>
    </source>
</evidence>
<dbReference type="AlphaFoldDB" id="A0AA38SAK9"/>
<reference evidence="3" key="1">
    <citation type="submission" date="2023-03" db="EMBL/GenBank/DDBJ databases">
        <title>Chromosome-scale reference genome and RAD-based genetic map of yellow starthistle (Centaurea solstitialis) reveal putative structural variation and QTLs associated with invader traits.</title>
        <authorList>
            <person name="Reatini B."/>
            <person name="Cang F.A."/>
            <person name="Jiang Q."/>
            <person name="Mckibben M.T.W."/>
            <person name="Barker M.S."/>
            <person name="Rieseberg L.H."/>
            <person name="Dlugosch K.M."/>
        </authorList>
    </citation>
    <scope>NUCLEOTIDE SEQUENCE</scope>
    <source>
        <strain evidence="3">CAN-66</strain>
        <tissue evidence="3">Leaf</tissue>
    </source>
</reference>
<proteinExistence type="inferred from homology"/>
<dbReference type="InterPro" id="IPR027482">
    <property type="entry name" value="Sec1-like_dom2"/>
</dbReference>
<accession>A0AA38SAK9</accession>
<dbReference type="SUPFAM" id="SSF56815">
    <property type="entry name" value="Sec1/munc18-like (SM) proteins"/>
    <property type="match status" value="1"/>
</dbReference>
<dbReference type="PIRSF" id="PIRSF005715">
    <property type="entry name" value="VPS45_Sec1"/>
    <property type="match status" value="1"/>
</dbReference>
<keyword evidence="4" id="KW-1185">Reference proteome</keyword>
<dbReference type="EMBL" id="JARYMX010000008">
    <property type="protein sequence ID" value="KAJ9539474.1"/>
    <property type="molecule type" value="Genomic_DNA"/>
</dbReference>
<evidence type="ECO:0000313" key="4">
    <source>
        <dbReference type="Proteomes" id="UP001172457"/>
    </source>
</evidence>
<evidence type="ECO:0000256" key="2">
    <source>
        <dbReference type="SAM" id="MobiDB-lite"/>
    </source>
</evidence>
<dbReference type="Gene3D" id="3.40.50.1910">
    <property type="match status" value="1"/>
</dbReference>
<protein>
    <submittedName>
        <fullName evidence="3">Uncharacterized protein</fullName>
    </submittedName>
</protein>
<dbReference type="PANTHER" id="PTHR11679">
    <property type="entry name" value="VESICLE PROTEIN SORTING-ASSOCIATED"/>
    <property type="match status" value="1"/>
</dbReference>